<dbReference type="Proteomes" id="UP001597119">
    <property type="component" value="Unassembled WGS sequence"/>
</dbReference>
<dbReference type="InterPro" id="IPR055736">
    <property type="entry name" value="DUF7312"/>
</dbReference>
<evidence type="ECO:0000259" key="3">
    <source>
        <dbReference type="Pfam" id="PF23994"/>
    </source>
</evidence>
<protein>
    <recommendedName>
        <fullName evidence="3">DUF7312 domain-containing protein</fullName>
    </recommendedName>
</protein>
<dbReference type="Pfam" id="PF23994">
    <property type="entry name" value="DUF7312"/>
    <property type="match status" value="1"/>
</dbReference>
<gene>
    <name evidence="4" type="ORF">ACFR9U_07340</name>
</gene>
<feature type="transmembrane region" description="Helical" evidence="2">
    <location>
        <begin position="69"/>
        <end position="89"/>
    </location>
</feature>
<feature type="domain" description="DUF7312" evidence="3">
    <location>
        <begin position="4"/>
        <end position="85"/>
    </location>
</feature>
<sequence>MSDDEQWRYSVDEFPDDGPGTAERRGNGEGDVTGTDDDAPEQESSGNVAGQIGGLDDELEPGSPTMENAVFVVLGATTTVVFFMVVAGLI</sequence>
<dbReference type="AlphaFoldDB" id="A0ABD6C9D7"/>
<proteinExistence type="predicted"/>
<keyword evidence="2" id="KW-0812">Transmembrane</keyword>
<dbReference type="RefSeq" id="WP_247376011.1">
    <property type="nucleotide sequence ID" value="NZ_JALLGV010000001.1"/>
</dbReference>
<evidence type="ECO:0000256" key="1">
    <source>
        <dbReference type="SAM" id="MobiDB-lite"/>
    </source>
</evidence>
<accession>A0ABD6C9D7</accession>
<feature type="region of interest" description="Disordered" evidence="1">
    <location>
        <begin position="1"/>
        <end position="63"/>
    </location>
</feature>
<keyword evidence="2" id="KW-1133">Transmembrane helix</keyword>
<reference evidence="4 5" key="1">
    <citation type="journal article" date="2019" name="Int. J. Syst. Evol. Microbiol.">
        <title>The Global Catalogue of Microorganisms (GCM) 10K type strain sequencing project: providing services to taxonomists for standard genome sequencing and annotation.</title>
        <authorList>
            <consortium name="The Broad Institute Genomics Platform"/>
            <consortium name="The Broad Institute Genome Sequencing Center for Infectious Disease"/>
            <person name="Wu L."/>
            <person name="Ma J."/>
        </authorList>
    </citation>
    <scope>NUCLEOTIDE SEQUENCE [LARGE SCALE GENOMIC DNA]</scope>
    <source>
        <strain evidence="4 5">CGMCC 1.12125</strain>
    </source>
</reference>
<name>A0ABD6C9D7_9EURY</name>
<feature type="compositionally biased region" description="Basic and acidic residues" evidence="1">
    <location>
        <begin position="1"/>
        <end position="11"/>
    </location>
</feature>
<dbReference type="EMBL" id="JBHUDJ010000003">
    <property type="protein sequence ID" value="MFD1586791.1"/>
    <property type="molecule type" value="Genomic_DNA"/>
</dbReference>
<comment type="caution">
    <text evidence="4">The sequence shown here is derived from an EMBL/GenBank/DDBJ whole genome shotgun (WGS) entry which is preliminary data.</text>
</comment>
<evidence type="ECO:0000313" key="4">
    <source>
        <dbReference type="EMBL" id="MFD1586791.1"/>
    </source>
</evidence>
<keyword evidence="2" id="KW-0472">Membrane</keyword>
<evidence type="ECO:0000256" key="2">
    <source>
        <dbReference type="SAM" id="Phobius"/>
    </source>
</evidence>
<keyword evidence="5" id="KW-1185">Reference proteome</keyword>
<organism evidence="4 5">
    <name type="scientific">Halorientalis brevis</name>
    <dbReference type="NCBI Taxonomy" id="1126241"/>
    <lineage>
        <taxon>Archaea</taxon>
        <taxon>Methanobacteriati</taxon>
        <taxon>Methanobacteriota</taxon>
        <taxon>Stenosarchaea group</taxon>
        <taxon>Halobacteria</taxon>
        <taxon>Halobacteriales</taxon>
        <taxon>Haloarculaceae</taxon>
        <taxon>Halorientalis</taxon>
    </lineage>
</organism>
<evidence type="ECO:0000313" key="5">
    <source>
        <dbReference type="Proteomes" id="UP001597119"/>
    </source>
</evidence>